<sequence length="101" mass="11245">MAEKLGIFVSSDEHLDHLIGISKAAKKAGKEVSVFLTNRGVLLAKDPRFPEMGELAHVSLCNVNFEAFKMEKPIPVVADKDFATQMRHADMIAECDRYIVL</sequence>
<organism evidence="1 2">
    <name type="scientific">Desulfoferula mesophila</name>
    <dbReference type="NCBI Taxonomy" id="3058419"/>
    <lineage>
        <taxon>Bacteria</taxon>
        <taxon>Pseudomonadati</taxon>
        <taxon>Thermodesulfobacteriota</taxon>
        <taxon>Desulfarculia</taxon>
        <taxon>Desulfarculales</taxon>
        <taxon>Desulfarculaceae</taxon>
        <taxon>Desulfoferula</taxon>
    </lineage>
</organism>
<dbReference type="KEGG" id="dmp:FAK_25270"/>
<proteinExistence type="predicted"/>
<gene>
    <name evidence="1" type="ORF">FAK_25270</name>
</gene>
<evidence type="ECO:0008006" key="3">
    <source>
        <dbReference type="Google" id="ProtNLM"/>
    </source>
</evidence>
<dbReference type="EMBL" id="AP028679">
    <property type="protein sequence ID" value="BEQ15461.1"/>
    <property type="molecule type" value="Genomic_DNA"/>
</dbReference>
<evidence type="ECO:0000313" key="1">
    <source>
        <dbReference type="EMBL" id="BEQ15461.1"/>
    </source>
</evidence>
<dbReference type="RefSeq" id="WP_338599880.1">
    <property type="nucleotide sequence ID" value="NZ_AP028679.1"/>
</dbReference>
<dbReference type="InterPro" id="IPR027396">
    <property type="entry name" value="DsrEFH-like"/>
</dbReference>
<dbReference type="SUPFAM" id="SSF75169">
    <property type="entry name" value="DsrEFH-like"/>
    <property type="match status" value="1"/>
</dbReference>
<evidence type="ECO:0000313" key="2">
    <source>
        <dbReference type="Proteomes" id="UP001366166"/>
    </source>
</evidence>
<accession>A0AAU9ENL4</accession>
<reference evidence="2" key="1">
    <citation type="journal article" date="2023" name="Arch. Microbiol.">
        <title>Desulfoferula mesophilus gen. nov. sp. nov., a mesophilic sulfate-reducing bacterium isolated from a brackish lake sediment.</title>
        <authorList>
            <person name="Watanabe T."/>
            <person name="Yabe T."/>
            <person name="Tsuji J.M."/>
            <person name="Fukui M."/>
        </authorList>
    </citation>
    <scope>NUCLEOTIDE SEQUENCE [LARGE SCALE GENOMIC DNA]</scope>
    <source>
        <strain evidence="2">12FAK</strain>
    </source>
</reference>
<name>A0AAU9ENL4_9BACT</name>
<dbReference type="Proteomes" id="UP001366166">
    <property type="component" value="Chromosome"/>
</dbReference>
<dbReference type="AlphaFoldDB" id="A0AAU9ENL4"/>
<keyword evidence="2" id="KW-1185">Reference proteome</keyword>
<protein>
    <recommendedName>
        <fullName evidence="3">Peroxiredoxin</fullName>
    </recommendedName>
</protein>